<gene>
    <name evidence="2" type="ORF">KC19_8G034200</name>
</gene>
<reference evidence="2" key="1">
    <citation type="submission" date="2020-06" db="EMBL/GenBank/DDBJ databases">
        <title>WGS assembly of Ceratodon purpureus strain R40.</title>
        <authorList>
            <person name="Carey S.B."/>
            <person name="Jenkins J."/>
            <person name="Shu S."/>
            <person name="Lovell J.T."/>
            <person name="Sreedasyam A."/>
            <person name="Maumus F."/>
            <person name="Tiley G.P."/>
            <person name="Fernandez-Pozo N."/>
            <person name="Barry K."/>
            <person name="Chen C."/>
            <person name="Wang M."/>
            <person name="Lipzen A."/>
            <person name="Daum C."/>
            <person name="Saski C.A."/>
            <person name="Payton A.C."/>
            <person name="Mcbreen J.C."/>
            <person name="Conrad R.E."/>
            <person name="Kollar L.M."/>
            <person name="Olsson S."/>
            <person name="Huttunen S."/>
            <person name="Landis J.B."/>
            <person name="Wickett N.J."/>
            <person name="Johnson M.G."/>
            <person name="Rensing S.A."/>
            <person name="Grimwood J."/>
            <person name="Schmutz J."/>
            <person name="Mcdaniel S.F."/>
        </authorList>
    </citation>
    <scope>NUCLEOTIDE SEQUENCE</scope>
    <source>
        <strain evidence="2">R40</strain>
    </source>
</reference>
<accession>A0A8T0GZC8</accession>
<dbReference type="Proteomes" id="UP000822688">
    <property type="component" value="Chromosome 8"/>
</dbReference>
<evidence type="ECO:0000256" key="1">
    <source>
        <dbReference type="SAM" id="MobiDB-lite"/>
    </source>
</evidence>
<proteinExistence type="predicted"/>
<evidence type="ECO:0000313" key="3">
    <source>
        <dbReference type="Proteomes" id="UP000822688"/>
    </source>
</evidence>
<dbReference type="AlphaFoldDB" id="A0A8T0GZC8"/>
<dbReference type="EMBL" id="CM026429">
    <property type="protein sequence ID" value="KAG0563474.1"/>
    <property type="molecule type" value="Genomic_DNA"/>
</dbReference>
<feature type="compositionally biased region" description="Basic and acidic residues" evidence="1">
    <location>
        <begin position="91"/>
        <end position="115"/>
    </location>
</feature>
<evidence type="ECO:0000313" key="2">
    <source>
        <dbReference type="EMBL" id="KAG0563474.1"/>
    </source>
</evidence>
<feature type="region of interest" description="Disordered" evidence="1">
    <location>
        <begin position="1"/>
        <end position="148"/>
    </location>
</feature>
<name>A0A8T0GZC8_CERPU</name>
<feature type="compositionally biased region" description="Basic and acidic residues" evidence="1">
    <location>
        <begin position="51"/>
        <end position="67"/>
    </location>
</feature>
<comment type="caution">
    <text evidence="2">The sequence shown here is derived from an EMBL/GenBank/DDBJ whole genome shotgun (WGS) entry which is preliminary data.</text>
</comment>
<feature type="compositionally biased region" description="Basic and acidic residues" evidence="1">
    <location>
        <begin position="127"/>
        <end position="148"/>
    </location>
</feature>
<organism evidence="2 3">
    <name type="scientific">Ceratodon purpureus</name>
    <name type="common">Fire moss</name>
    <name type="synonym">Dicranum purpureum</name>
    <dbReference type="NCBI Taxonomy" id="3225"/>
    <lineage>
        <taxon>Eukaryota</taxon>
        <taxon>Viridiplantae</taxon>
        <taxon>Streptophyta</taxon>
        <taxon>Embryophyta</taxon>
        <taxon>Bryophyta</taxon>
        <taxon>Bryophytina</taxon>
        <taxon>Bryopsida</taxon>
        <taxon>Dicranidae</taxon>
        <taxon>Pseudoditrichales</taxon>
        <taxon>Ditrichaceae</taxon>
        <taxon>Ceratodon</taxon>
    </lineage>
</organism>
<keyword evidence="3" id="KW-1185">Reference proteome</keyword>
<feature type="compositionally biased region" description="Acidic residues" evidence="1">
    <location>
        <begin position="116"/>
        <end position="126"/>
    </location>
</feature>
<feature type="compositionally biased region" description="Polar residues" evidence="1">
    <location>
        <begin position="38"/>
        <end position="47"/>
    </location>
</feature>
<protein>
    <submittedName>
        <fullName evidence="2">Uncharacterized protein</fullName>
    </submittedName>
</protein>
<sequence>MPRGRPAKGNAKNGQPAKATEEADATPVKEPLVEEQGTRYSMRTRGQSKGGETKENGQDAKTAEQKKKPGRKRKAGPADEEKSQESTVVPDVKKDEAEEPAKKEEEPKDDAKEDVKEEEEEEEEEPKAEAKDEGTDTPRSSKEGEIKVNRAPVLTMWVAAVAERQGFTFDEAVTFGKAISGLFAHSKGKKIGVIEDGPKDPEAESDKKKAKKEKFDVFGNSVYGKTTDKGRFALESGKAIAPNSVKAYLHRAFKDDYDRVREAFEALANSLEPEEIGSRAYHLYEKFRPEVPDGARGWGARGLLDLKHVQELAASG</sequence>